<evidence type="ECO:0000313" key="1">
    <source>
        <dbReference type="EMBL" id="CAI8592009.1"/>
    </source>
</evidence>
<sequence length="124" mass="14416">MFRITSKLTLFTMAIIRMHLFTISEKILKRMKKVVRVAKIKKNIGHRYGGKGHWGRTCRTPKHLGDLYQKSLKSKNIRIEIHFSNKDGDPDYDNMDVTHLEIGDFFVDLDGKIDHLIGDGTFKK</sequence>
<dbReference type="PANTHER" id="PTHR33325:SF11">
    <property type="entry name" value="COLD SHOCK DOMAIN-CONTAINING PROTEIN 4-LIKE"/>
    <property type="match status" value="1"/>
</dbReference>
<keyword evidence="2" id="KW-1185">Reference proteome</keyword>
<dbReference type="Proteomes" id="UP001157006">
    <property type="component" value="Chromosome 1S"/>
</dbReference>
<dbReference type="PANTHER" id="PTHR33325">
    <property type="entry name" value="ZINC FINGER, CCHC-TYPE-RELATED"/>
    <property type="match status" value="1"/>
</dbReference>
<proteinExistence type="predicted"/>
<reference evidence="1 2" key="1">
    <citation type="submission" date="2023-01" db="EMBL/GenBank/DDBJ databases">
        <authorList>
            <person name="Kreplak J."/>
        </authorList>
    </citation>
    <scope>NUCLEOTIDE SEQUENCE [LARGE SCALE GENOMIC DNA]</scope>
</reference>
<protein>
    <submittedName>
        <fullName evidence="1">Uncharacterized protein</fullName>
    </submittedName>
</protein>
<evidence type="ECO:0000313" key="2">
    <source>
        <dbReference type="Proteomes" id="UP001157006"/>
    </source>
</evidence>
<organism evidence="1 2">
    <name type="scientific">Vicia faba</name>
    <name type="common">Broad bean</name>
    <name type="synonym">Faba vulgaris</name>
    <dbReference type="NCBI Taxonomy" id="3906"/>
    <lineage>
        <taxon>Eukaryota</taxon>
        <taxon>Viridiplantae</taxon>
        <taxon>Streptophyta</taxon>
        <taxon>Embryophyta</taxon>
        <taxon>Tracheophyta</taxon>
        <taxon>Spermatophyta</taxon>
        <taxon>Magnoliopsida</taxon>
        <taxon>eudicotyledons</taxon>
        <taxon>Gunneridae</taxon>
        <taxon>Pentapetalae</taxon>
        <taxon>rosids</taxon>
        <taxon>fabids</taxon>
        <taxon>Fabales</taxon>
        <taxon>Fabaceae</taxon>
        <taxon>Papilionoideae</taxon>
        <taxon>50 kb inversion clade</taxon>
        <taxon>NPAAA clade</taxon>
        <taxon>Hologalegina</taxon>
        <taxon>IRL clade</taxon>
        <taxon>Fabeae</taxon>
        <taxon>Vicia</taxon>
    </lineage>
</organism>
<name>A0AAV0Z3H0_VICFA</name>
<accession>A0AAV0Z3H0</accession>
<dbReference type="AlphaFoldDB" id="A0AAV0Z3H0"/>
<gene>
    <name evidence="1" type="ORF">VFH_I017720</name>
</gene>
<dbReference type="EMBL" id="OX451735">
    <property type="protein sequence ID" value="CAI8592009.1"/>
    <property type="molecule type" value="Genomic_DNA"/>
</dbReference>